<geneLocation type="plasmid" evidence="1">
    <name>pGA0702E1CS</name>
</geneLocation>
<dbReference type="AlphaFoldDB" id="A0A140B420"/>
<proteinExistence type="predicted"/>
<name>A0A140B420_CLOBO</name>
<reference evidence="1" key="1">
    <citation type="journal article" date="2016" name="Genome Biol. Evol.">
        <title>Evolution of chromosomal Clostridium botulinum type E neurotoxin gene clusters: evidence provided by their rare plasmid borne counterparts.</title>
        <authorList>
            <person name="Carter A.T."/>
            <person name="Austin J.W."/>
            <person name="Weedmark K.A."/>
            <person name="Peck M.W."/>
        </authorList>
    </citation>
    <scope>NUCLEOTIDE SEQUENCE</scope>
    <source>
        <strain evidence="1">GA0702E1CS</strain>
        <plasmid evidence="1">pGA0702E1CS</plasmid>
    </source>
</reference>
<evidence type="ECO:0000313" key="1">
    <source>
        <dbReference type="EMBL" id="ALP68981.1"/>
    </source>
</evidence>
<sequence>MKLDEVYTRLRNDENFKFTEQAVIKFNCPKCSKNLLETSLKHGKIEYKCPQKYLYYDGDTIKIPKKYWLKADFGMMFGSCESCDEQIALIHTTVLDKDINNDVLERDFQDAFSIFIEDDIINDFKEGKQYCISLDNVTIGKVVIYKKAIINKNAVHGLLENIERNIALASLECLSEDEAMRVSDMGICNGHYKNENQFNVWQKSALIAEKLISSVSKLLEVK</sequence>
<dbReference type="EMBL" id="KT901798">
    <property type="protein sequence ID" value="ALP68981.1"/>
    <property type="molecule type" value="Genomic_DNA"/>
</dbReference>
<protein>
    <submittedName>
        <fullName evidence="1">Uncharacterized protein</fullName>
    </submittedName>
</protein>
<organism evidence="1">
    <name type="scientific">Clostridium botulinum</name>
    <dbReference type="NCBI Taxonomy" id="1491"/>
    <lineage>
        <taxon>Bacteria</taxon>
        <taxon>Bacillati</taxon>
        <taxon>Bacillota</taxon>
        <taxon>Clostridia</taxon>
        <taxon>Eubacteriales</taxon>
        <taxon>Clostridiaceae</taxon>
        <taxon>Clostridium</taxon>
    </lineage>
</organism>
<dbReference type="RefSeq" id="WP_172688107.1">
    <property type="nucleotide sequence ID" value="NZ_KT901798.1"/>
</dbReference>
<keyword evidence="1" id="KW-0614">Plasmid</keyword>
<accession>A0A140B420</accession>